<keyword evidence="6 9" id="KW-0057">Aromatic amino acid biosynthesis</keyword>
<proteinExistence type="inferred from homology"/>
<dbReference type="FunFam" id="3.20.20.70:FF:000037">
    <property type="entry name" value="Tryptophan synthase alpha chain"/>
    <property type="match status" value="1"/>
</dbReference>
<dbReference type="PANTHER" id="PTHR43406:SF1">
    <property type="entry name" value="TRYPTOPHAN SYNTHASE ALPHA CHAIN, CHLOROPLASTIC"/>
    <property type="match status" value="1"/>
</dbReference>
<evidence type="ECO:0000256" key="8">
    <source>
        <dbReference type="ARBA" id="ARBA00049047"/>
    </source>
</evidence>
<comment type="subunit">
    <text evidence="3 9">Tetramer of two alpha and two beta chains.</text>
</comment>
<dbReference type="AlphaFoldDB" id="A0A401QZ60"/>
<feature type="active site" description="Proton acceptor" evidence="9">
    <location>
        <position position="65"/>
    </location>
</feature>
<dbReference type="GO" id="GO:0004834">
    <property type="term" value="F:tryptophan synthase activity"/>
    <property type="evidence" value="ECO:0007669"/>
    <property type="project" value="UniProtKB-UniRule"/>
</dbReference>
<dbReference type="SUPFAM" id="SSF51366">
    <property type="entry name" value="Ribulose-phoshate binding barrel"/>
    <property type="match status" value="1"/>
</dbReference>
<dbReference type="HAMAP" id="MF_00131">
    <property type="entry name" value="Trp_synth_alpha"/>
    <property type="match status" value="1"/>
</dbReference>
<feature type="active site" description="Proton acceptor" evidence="9">
    <location>
        <position position="76"/>
    </location>
</feature>
<dbReference type="GO" id="GO:0005829">
    <property type="term" value="C:cytosol"/>
    <property type="evidence" value="ECO:0007669"/>
    <property type="project" value="TreeGrafter"/>
</dbReference>
<dbReference type="InterPro" id="IPR018204">
    <property type="entry name" value="Trp_synthase_alpha_AS"/>
</dbReference>
<evidence type="ECO:0000256" key="3">
    <source>
        <dbReference type="ARBA" id="ARBA00011270"/>
    </source>
</evidence>
<gene>
    <name evidence="11" type="primary">trpA_1</name>
    <name evidence="9" type="synonym">trpA</name>
    <name evidence="11" type="ORF">SALB_03368</name>
</gene>
<dbReference type="PROSITE" id="PS00167">
    <property type="entry name" value="TRP_SYNTHASE_ALPHA"/>
    <property type="match status" value="1"/>
</dbReference>
<dbReference type="UniPathway" id="UPA00035">
    <property type="reaction ID" value="UER00044"/>
</dbReference>
<keyword evidence="5 9" id="KW-0822">Tryptophan biosynthesis</keyword>
<dbReference type="Gene3D" id="3.20.20.70">
    <property type="entry name" value="Aldolase class I"/>
    <property type="match status" value="1"/>
</dbReference>
<organism evidence="11 12">
    <name type="scientific">Streptomyces noursei</name>
    <name type="common">Streptomyces albulus</name>
    <dbReference type="NCBI Taxonomy" id="1971"/>
    <lineage>
        <taxon>Bacteria</taxon>
        <taxon>Bacillati</taxon>
        <taxon>Actinomycetota</taxon>
        <taxon>Actinomycetes</taxon>
        <taxon>Kitasatosporales</taxon>
        <taxon>Streptomycetaceae</taxon>
        <taxon>Streptomyces</taxon>
    </lineage>
</organism>
<dbReference type="InterPro" id="IPR002028">
    <property type="entry name" value="Trp_synthase_suA"/>
</dbReference>
<comment type="function">
    <text evidence="1 9">The alpha subunit is responsible for the aldol cleavage of indoleglycerol phosphate to indole and glyceraldehyde 3-phosphate.</text>
</comment>
<dbReference type="InterPro" id="IPR013785">
    <property type="entry name" value="Aldolase_TIM"/>
</dbReference>
<comment type="similarity">
    <text evidence="9 10">Belongs to the TrpA family.</text>
</comment>
<protein>
    <recommendedName>
        <fullName evidence="9">Tryptophan synthase alpha chain</fullName>
        <ecNumber evidence="9">4.2.1.20</ecNumber>
    </recommendedName>
</protein>
<dbReference type="InterPro" id="IPR011060">
    <property type="entry name" value="RibuloseP-bd_barrel"/>
</dbReference>
<dbReference type="Proteomes" id="UP000288351">
    <property type="component" value="Unassembled WGS sequence"/>
</dbReference>
<dbReference type="PANTHER" id="PTHR43406">
    <property type="entry name" value="TRYPTOPHAN SYNTHASE, ALPHA CHAIN"/>
    <property type="match status" value="1"/>
</dbReference>
<comment type="catalytic activity">
    <reaction evidence="8 9">
        <text>(1S,2R)-1-C-(indol-3-yl)glycerol 3-phosphate + L-serine = D-glyceraldehyde 3-phosphate + L-tryptophan + H2O</text>
        <dbReference type="Rhea" id="RHEA:10532"/>
        <dbReference type="ChEBI" id="CHEBI:15377"/>
        <dbReference type="ChEBI" id="CHEBI:33384"/>
        <dbReference type="ChEBI" id="CHEBI:57912"/>
        <dbReference type="ChEBI" id="CHEBI:58866"/>
        <dbReference type="ChEBI" id="CHEBI:59776"/>
        <dbReference type="EC" id="4.2.1.20"/>
    </reaction>
</comment>
<evidence type="ECO:0000256" key="9">
    <source>
        <dbReference type="HAMAP-Rule" id="MF_00131"/>
    </source>
</evidence>
<comment type="caution">
    <text evidence="11">The sequence shown here is derived from an EMBL/GenBank/DDBJ whole genome shotgun (WGS) entry which is preliminary data.</text>
</comment>
<evidence type="ECO:0000313" key="11">
    <source>
        <dbReference type="EMBL" id="GCB90660.1"/>
    </source>
</evidence>
<keyword evidence="7 9" id="KW-0456">Lyase</keyword>
<dbReference type="CDD" id="cd04724">
    <property type="entry name" value="Tryptophan_synthase_alpha"/>
    <property type="match status" value="1"/>
</dbReference>
<sequence length="292" mass="29963">MAGNAGNAGNEGNAGNIELLSSVLAQAKAEDRAALVGYLPAGFPTVDGGIRAMIEMLDGGCDVVEVGLPHSDPVLDGPVIQTADDIALRGGVKITDVIRTVREVHAATGAPVLCMTYWNPVDRYGVERFAADLAEAGGAGCILPDLPVEESEGWRKAAEQHGLATVFVVAPSSRDERLAKITEAGSGFVYAASLMGVTGTRESVGREAEDLVARTRATAGARRGLPVCVGLGVSNAEQAREVARFADGVIVGSAFVKCLLAADDDLDAGLAAVRGLAGQLGEGVRRDGAARD</sequence>
<name>A0A401QZ60_STRNR</name>
<evidence type="ECO:0000256" key="6">
    <source>
        <dbReference type="ARBA" id="ARBA00023141"/>
    </source>
</evidence>
<reference evidence="11 12" key="1">
    <citation type="journal article" date="2019" name="Microbiol. Resour. Announc.">
        <title>Draft Genome Sequence of the Most Traditional epsilon-Poly-l-Lysine Producer, Streptomyces albulus NBRC14147.</title>
        <authorList>
            <person name="Yamanaka K."/>
            <person name="Hamano Y."/>
        </authorList>
    </citation>
    <scope>NUCLEOTIDE SEQUENCE [LARGE SCALE GENOMIC DNA]</scope>
    <source>
        <strain evidence="11 12">NBRC 14147</strain>
    </source>
</reference>
<dbReference type="NCBIfam" id="TIGR00262">
    <property type="entry name" value="trpA"/>
    <property type="match status" value="1"/>
</dbReference>
<dbReference type="EMBL" id="BHXC01000006">
    <property type="protein sequence ID" value="GCB90660.1"/>
    <property type="molecule type" value="Genomic_DNA"/>
</dbReference>
<keyword evidence="4 9" id="KW-0028">Amino-acid biosynthesis</keyword>
<accession>A0A401QZ60</accession>
<evidence type="ECO:0000256" key="4">
    <source>
        <dbReference type="ARBA" id="ARBA00022605"/>
    </source>
</evidence>
<evidence type="ECO:0000256" key="7">
    <source>
        <dbReference type="ARBA" id="ARBA00023239"/>
    </source>
</evidence>
<dbReference type="RefSeq" id="WP_020929508.1">
    <property type="nucleotide sequence ID" value="NZ_BHXC01000006.1"/>
</dbReference>
<evidence type="ECO:0000256" key="10">
    <source>
        <dbReference type="RuleBase" id="RU003662"/>
    </source>
</evidence>
<evidence type="ECO:0000313" key="12">
    <source>
        <dbReference type="Proteomes" id="UP000288351"/>
    </source>
</evidence>
<evidence type="ECO:0000256" key="2">
    <source>
        <dbReference type="ARBA" id="ARBA00004733"/>
    </source>
</evidence>
<evidence type="ECO:0000256" key="1">
    <source>
        <dbReference type="ARBA" id="ARBA00003365"/>
    </source>
</evidence>
<dbReference type="EC" id="4.2.1.20" evidence="9"/>
<evidence type="ECO:0000256" key="5">
    <source>
        <dbReference type="ARBA" id="ARBA00022822"/>
    </source>
</evidence>
<dbReference type="Pfam" id="PF00290">
    <property type="entry name" value="Trp_syntA"/>
    <property type="match status" value="1"/>
</dbReference>
<comment type="pathway">
    <text evidence="2 9">Amino-acid biosynthesis; L-tryptophan biosynthesis; L-tryptophan from chorismate: step 5/5.</text>
</comment>